<reference evidence="1" key="1">
    <citation type="submission" date="2023-07" db="EMBL/GenBank/DDBJ databases">
        <title>draft genome sequence of fig (Ficus carica).</title>
        <authorList>
            <person name="Takahashi T."/>
            <person name="Nishimura K."/>
        </authorList>
    </citation>
    <scope>NUCLEOTIDE SEQUENCE</scope>
</reference>
<name>A0AA87ZZ49_FICCA</name>
<keyword evidence="2" id="KW-1185">Reference proteome</keyword>
<comment type="caution">
    <text evidence="1">The sequence shown here is derived from an EMBL/GenBank/DDBJ whole genome shotgun (WGS) entry which is preliminary data.</text>
</comment>
<sequence>MVVCHSWSSGKVAIARQTTISSYAMTESAARLSWSFGEVTISSPSRSNYSHNLITVDGMPSDKDDNKARL</sequence>
<evidence type="ECO:0000313" key="2">
    <source>
        <dbReference type="Proteomes" id="UP001187192"/>
    </source>
</evidence>
<gene>
    <name evidence="1" type="ORF">TIFTF001_014223</name>
</gene>
<proteinExistence type="predicted"/>
<protein>
    <submittedName>
        <fullName evidence="1">Uncharacterized protein</fullName>
    </submittedName>
</protein>
<organism evidence="1 2">
    <name type="scientific">Ficus carica</name>
    <name type="common">Common fig</name>
    <dbReference type="NCBI Taxonomy" id="3494"/>
    <lineage>
        <taxon>Eukaryota</taxon>
        <taxon>Viridiplantae</taxon>
        <taxon>Streptophyta</taxon>
        <taxon>Embryophyta</taxon>
        <taxon>Tracheophyta</taxon>
        <taxon>Spermatophyta</taxon>
        <taxon>Magnoliopsida</taxon>
        <taxon>eudicotyledons</taxon>
        <taxon>Gunneridae</taxon>
        <taxon>Pentapetalae</taxon>
        <taxon>rosids</taxon>
        <taxon>fabids</taxon>
        <taxon>Rosales</taxon>
        <taxon>Moraceae</taxon>
        <taxon>Ficeae</taxon>
        <taxon>Ficus</taxon>
    </lineage>
</organism>
<dbReference type="AlphaFoldDB" id="A0AA87ZZ49"/>
<accession>A0AA87ZZ49</accession>
<dbReference type="Proteomes" id="UP001187192">
    <property type="component" value="Unassembled WGS sequence"/>
</dbReference>
<dbReference type="EMBL" id="BTGU01000019">
    <property type="protein sequence ID" value="GMN45033.1"/>
    <property type="molecule type" value="Genomic_DNA"/>
</dbReference>
<evidence type="ECO:0000313" key="1">
    <source>
        <dbReference type="EMBL" id="GMN45033.1"/>
    </source>
</evidence>